<feature type="compositionally biased region" description="Polar residues" evidence="11">
    <location>
        <begin position="332"/>
        <end position="346"/>
    </location>
</feature>
<proteinExistence type="inferred from homology"/>
<evidence type="ECO:0000256" key="7">
    <source>
        <dbReference type="ARBA" id="ARBA00023235"/>
    </source>
</evidence>
<feature type="compositionally biased region" description="Basic and acidic residues" evidence="11">
    <location>
        <begin position="359"/>
        <end position="371"/>
    </location>
</feature>
<sequence>MSVLLELGEAGDIVIDLLTDYAPRTCENFLKLCGMKYYNFSPIYGIQKSFSFQTGDPIGPDSPASDGGSSIWGLIKGPSHRFFPSEFHPSLKHAEMGTVSMATAPSSLNPDERVSGSQFIITLGQNLDYLDGKASIFGKVVEGFDVLEKINNAFCDEKGRPLKDIRIRHTIVLEDPFPNPEGMVPPPESPVPSAAQLATVRIEEGEELGEEDPEVAEKRRRDREAKAQALTLEMVGDLPFADVKPPENVLFVCKLNPVTQDEDLNLIFSRFGKILSCEVIRDKRTGDSLQYAFIEFDEQKACEQAYFKMQGVLIDDHRIHVDFSQSVSKLSDTWRTSTNAKRQTAHSGGGRGFGGSSNLEKRGQYREDTRPARAGSQGGDYVFDPNEIKPAAGRDTKARQQDDRYRSSHDRDRYSGGRHDRDRGDRRDGRGSHGDRGGGNDRRRSRSRDGNGRRHRSGSHSRDRNRRSGRDDRGDRPRHRSRSPGRRRERR</sequence>
<keyword evidence="15" id="KW-1185">Reference proteome</keyword>
<dbReference type="EMBL" id="HF935214">
    <property type="protein sequence ID" value="CCX04688.1"/>
    <property type="molecule type" value="Genomic_DNA"/>
</dbReference>
<dbReference type="InterPro" id="IPR012677">
    <property type="entry name" value="Nucleotide-bd_a/b_plait_sf"/>
</dbReference>
<dbReference type="Gene3D" id="3.30.70.330">
    <property type="match status" value="1"/>
</dbReference>
<organism evidence="14 15">
    <name type="scientific">Pyronema omphalodes (strain CBS 100304)</name>
    <name type="common">Pyronema confluens</name>
    <dbReference type="NCBI Taxonomy" id="1076935"/>
    <lineage>
        <taxon>Eukaryota</taxon>
        <taxon>Fungi</taxon>
        <taxon>Dikarya</taxon>
        <taxon>Ascomycota</taxon>
        <taxon>Pezizomycotina</taxon>
        <taxon>Pezizomycetes</taxon>
        <taxon>Pezizales</taxon>
        <taxon>Pyronemataceae</taxon>
        <taxon>Pyronema</taxon>
    </lineage>
</organism>
<dbReference type="PANTHER" id="PTHR45843:SF1">
    <property type="entry name" value="PEPTIDYL-PROLYL CIS-TRANS ISOMERASE-LIKE 4"/>
    <property type="match status" value="1"/>
</dbReference>
<gene>
    <name evidence="14" type="ORF">PCON_03291</name>
</gene>
<dbReference type="GO" id="GO:0005634">
    <property type="term" value="C:nucleus"/>
    <property type="evidence" value="ECO:0007669"/>
    <property type="project" value="UniProtKB-SubCell"/>
</dbReference>
<dbReference type="Pfam" id="PF00076">
    <property type="entry name" value="RRM_1"/>
    <property type="match status" value="1"/>
</dbReference>
<dbReference type="FunFam" id="3.30.70.330:FF:000377">
    <property type="entry name" value="Peptidyl-prolyl cis-trans isomerase"/>
    <property type="match status" value="1"/>
</dbReference>
<feature type="domain" description="PPIase cyclophilin-type" evidence="12">
    <location>
        <begin position="1"/>
        <end position="172"/>
    </location>
</feature>
<dbReference type="FunFam" id="2.40.100.10:FF:000015">
    <property type="entry name" value="Peptidyl-prolyl cis-trans isomerase"/>
    <property type="match status" value="1"/>
</dbReference>
<dbReference type="Pfam" id="PF00160">
    <property type="entry name" value="Pro_isomerase"/>
    <property type="match status" value="1"/>
</dbReference>
<feature type="domain" description="RRM" evidence="13">
    <location>
        <begin position="248"/>
        <end position="326"/>
    </location>
</feature>
<evidence type="ECO:0000256" key="6">
    <source>
        <dbReference type="ARBA" id="ARBA00023110"/>
    </source>
</evidence>
<dbReference type="InterPro" id="IPR035538">
    <property type="entry name" value="Cyclophilin_PPIL4"/>
</dbReference>
<evidence type="ECO:0000259" key="12">
    <source>
        <dbReference type="PROSITE" id="PS50072"/>
    </source>
</evidence>
<comment type="subcellular location">
    <subcellularLocation>
        <location evidence="3 10">Nucleus</location>
    </subcellularLocation>
</comment>
<evidence type="ECO:0000313" key="14">
    <source>
        <dbReference type="EMBL" id="CCX04688.1"/>
    </source>
</evidence>
<dbReference type="InterPro" id="IPR000504">
    <property type="entry name" value="RRM_dom"/>
</dbReference>
<feature type="compositionally biased region" description="Basic and acidic residues" evidence="11">
    <location>
        <begin position="460"/>
        <end position="475"/>
    </location>
</feature>
<dbReference type="PANTHER" id="PTHR45843">
    <property type="entry name" value="PEPTIDYL-PROLYL CIS-TRANS ISOMERASE-LIKE 4"/>
    <property type="match status" value="1"/>
</dbReference>
<dbReference type="OrthoDB" id="2083at2759"/>
<feature type="region of interest" description="Disordered" evidence="11">
    <location>
        <begin position="332"/>
        <end position="491"/>
    </location>
</feature>
<dbReference type="SMART" id="SM00360">
    <property type="entry name" value="RRM"/>
    <property type="match status" value="1"/>
</dbReference>
<dbReference type="InterPro" id="IPR035542">
    <property type="entry name" value="CRIP"/>
</dbReference>
<accession>U4KU26</accession>
<comment type="function">
    <text evidence="2 10">PPIases accelerate the folding of proteins. It catalyzes the cis-trans isomerization of proline imidic peptide bonds in oligopeptides.</text>
</comment>
<dbReference type="PRINTS" id="PR00153">
    <property type="entry name" value="CSAPPISMRASE"/>
</dbReference>
<dbReference type="InterPro" id="IPR029000">
    <property type="entry name" value="Cyclophilin-like_dom_sf"/>
</dbReference>
<dbReference type="GO" id="GO:0003723">
    <property type="term" value="F:RNA binding"/>
    <property type="evidence" value="ECO:0007669"/>
    <property type="project" value="UniProtKB-UniRule"/>
</dbReference>
<evidence type="ECO:0000256" key="8">
    <source>
        <dbReference type="ARBA" id="ARBA00023242"/>
    </source>
</evidence>
<evidence type="ECO:0000256" key="11">
    <source>
        <dbReference type="SAM" id="MobiDB-lite"/>
    </source>
</evidence>
<comment type="similarity">
    <text evidence="4 10">Belongs to the cyclophilin-type PPIase family. PPIL4 subfamily.</text>
</comment>
<reference evidence="14 15" key="1">
    <citation type="journal article" date="2013" name="PLoS Genet.">
        <title>The genome and development-dependent transcriptomes of Pyronema confluens: a window into fungal evolution.</title>
        <authorList>
            <person name="Traeger S."/>
            <person name="Altegoer F."/>
            <person name="Freitag M."/>
            <person name="Gabaldon T."/>
            <person name="Kempken F."/>
            <person name="Kumar A."/>
            <person name="Marcet-Houben M."/>
            <person name="Poggeler S."/>
            <person name="Stajich J.E."/>
            <person name="Nowrousian M."/>
        </authorList>
    </citation>
    <scope>NUCLEOTIDE SEQUENCE [LARGE SCALE GENOMIC DNA]</scope>
    <source>
        <strain evidence="15">CBS 100304</strain>
        <tissue evidence="14">Vegetative mycelium</tissue>
    </source>
</reference>
<evidence type="ECO:0000259" key="13">
    <source>
        <dbReference type="PROSITE" id="PS50102"/>
    </source>
</evidence>
<evidence type="ECO:0000256" key="4">
    <source>
        <dbReference type="ARBA" id="ARBA00010739"/>
    </source>
</evidence>
<keyword evidence="8 10" id="KW-0539">Nucleus</keyword>
<evidence type="ECO:0000313" key="15">
    <source>
        <dbReference type="Proteomes" id="UP000018144"/>
    </source>
</evidence>
<dbReference type="eggNOG" id="KOG0415">
    <property type="taxonomic scope" value="Eukaryota"/>
</dbReference>
<dbReference type="Gene3D" id="2.40.100.10">
    <property type="entry name" value="Cyclophilin-like"/>
    <property type="match status" value="1"/>
</dbReference>
<evidence type="ECO:0000256" key="10">
    <source>
        <dbReference type="RuleBase" id="RU365081"/>
    </source>
</evidence>
<evidence type="ECO:0000256" key="9">
    <source>
        <dbReference type="PROSITE-ProRule" id="PRU00176"/>
    </source>
</evidence>
<keyword evidence="7 10" id="KW-0413">Isomerase</keyword>
<name>U4KU26_PYROM</name>
<dbReference type="GO" id="GO:0003755">
    <property type="term" value="F:peptidyl-prolyl cis-trans isomerase activity"/>
    <property type="evidence" value="ECO:0007669"/>
    <property type="project" value="UniProtKB-UniRule"/>
</dbReference>
<feature type="compositionally biased region" description="Basic and acidic residues" evidence="11">
    <location>
        <begin position="392"/>
        <end position="452"/>
    </location>
</feature>
<keyword evidence="6 10" id="KW-0697">Rotamase</keyword>
<evidence type="ECO:0000256" key="1">
    <source>
        <dbReference type="ARBA" id="ARBA00000971"/>
    </source>
</evidence>
<dbReference type="CDD" id="cd12235">
    <property type="entry name" value="RRM_PPIL4"/>
    <property type="match status" value="1"/>
</dbReference>
<dbReference type="SUPFAM" id="SSF54928">
    <property type="entry name" value="RNA-binding domain, RBD"/>
    <property type="match status" value="1"/>
</dbReference>
<dbReference type="EC" id="5.2.1.8" evidence="10"/>
<dbReference type="InterPro" id="IPR035979">
    <property type="entry name" value="RBD_domain_sf"/>
</dbReference>
<comment type="catalytic activity">
    <reaction evidence="1 10">
        <text>[protein]-peptidylproline (omega=180) = [protein]-peptidylproline (omega=0)</text>
        <dbReference type="Rhea" id="RHEA:16237"/>
        <dbReference type="Rhea" id="RHEA-COMP:10747"/>
        <dbReference type="Rhea" id="RHEA-COMP:10748"/>
        <dbReference type="ChEBI" id="CHEBI:83833"/>
        <dbReference type="ChEBI" id="CHEBI:83834"/>
        <dbReference type="EC" id="5.2.1.8"/>
    </reaction>
</comment>
<evidence type="ECO:0000256" key="2">
    <source>
        <dbReference type="ARBA" id="ARBA00002388"/>
    </source>
</evidence>
<dbReference type="AlphaFoldDB" id="U4KU26"/>
<evidence type="ECO:0000256" key="3">
    <source>
        <dbReference type="ARBA" id="ARBA00004123"/>
    </source>
</evidence>
<evidence type="ECO:0000256" key="5">
    <source>
        <dbReference type="ARBA" id="ARBA00022884"/>
    </source>
</evidence>
<dbReference type="Proteomes" id="UP000018144">
    <property type="component" value="Unassembled WGS sequence"/>
</dbReference>
<dbReference type="STRING" id="1076935.U4KU26"/>
<dbReference type="InterPro" id="IPR002130">
    <property type="entry name" value="Cyclophilin-type_PPIase_dom"/>
</dbReference>
<dbReference type="PROSITE" id="PS50102">
    <property type="entry name" value="RRM"/>
    <property type="match status" value="1"/>
</dbReference>
<protein>
    <recommendedName>
        <fullName evidence="10">Peptidyl-prolyl cis-trans isomerase</fullName>
        <shortName evidence="10">PPIase</shortName>
        <ecNumber evidence="10">5.2.1.8</ecNumber>
    </recommendedName>
</protein>
<dbReference type="PROSITE" id="PS50072">
    <property type="entry name" value="CSA_PPIASE_2"/>
    <property type="match status" value="1"/>
</dbReference>
<keyword evidence="5 9" id="KW-0694">RNA-binding</keyword>
<dbReference type="OMA" id="APKCCEN"/>
<dbReference type="CDD" id="cd01921">
    <property type="entry name" value="cyclophilin_RRM"/>
    <property type="match status" value="1"/>
</dbReference>
<feature type="compositionally biased region" description="Basic residues" evidence="11">
    <location>
        <begin position="476"/>
        <end position="491"/>
    </location>
</feature>
<dbReference type="SUPFAM" id="SSF50891">
    <property type="entry name" value="Cyclophilin-like"/>
    <property type="match status" value="1"/>
</dbReference>